<dbReference type="EMBL" id="QAOL01000008">
    <property type="protein sequence ID" value="PTQ86864.1"/>
    <property type="molecule type" value="Genomic_DNA"/>
</dbReference>
<evidence type="ECO:0000313" key="3">
    <source>
        <dbReference type="Proteomes" id="UP000244110"/>
    </source>
</evidence>
<comment type="caution">
    <text evidence="2">The sequence shown here is derived from an EMBL/GenBank/DDBJ whole genome shotgun (WGS) entry which is preliminary data.</text>
</comment>
<proteinExistence type="predicted"/>
<sequence>MNHLKTSEILRRQIVSNSVADNTKGKKTLDAAEEDGAKSLSGADDFTIADITMAAAAVVQQWVETDDLANGESSADRLLAMMIGIADENKDGEITDDEQAVLDVALNAAWDYLTSKGVSEEDADSLLNDFDGDVAERVRDLVASSLPDGEDEASSDIDDFVFGDDDQEPALDAAYKKRLVIRKGKKVRINKRVSGTVRLSAAQKVAIRKARMKSHSATARMRRAKSMKIRRKTGLK</sequence>
<feature type="region of interest" description="Disordered" evidence="1">
    <location>
        <begin position="212"/>
        <end position="236"/>
    </location>
</feature>
<accession>A0A2T5ISQ5</accession>
<evidence type="ECO:0000313" key="2">
    <source>
        <dbReference type="EMBL" id="PTQ86864.1"/>
    </source>
</evidence>
<evidence type="ECO:0000256" key="1">
    <source>
        <dbReference type="SAM" id="MobiDB-lite"/>
    </source>
</evidence>
<protein>
    <submittedName>
        <fullName evidence="2">Uncharacterized protein</fullName>
    </submittedName>
</protein>
<dbReference type="Proteomes" id="UP000244110">
    <property type="component" value="Unassembled WGS sequence"/>
</dbReference>
<name>A0A2T5ISQ5_9PROT</name>
<dbReference type="AlphaFoldDB" id="A0A2T5ISQ5"/>
<organism evidence="2 3">
    <name type="scientific">Nitrosomonas ureae</name>
    <dbReference type="NCBI Taxonomy" id="44577"/>
    <lineage>
        <taxon>Bacteria</taxon>
        <taxon>Pseudomonadati</taxon>
        <taxon>Pseudomonadota</taxon>
        <taxon>Betaproteobacteria</taxon>
        <taxon>Nitrosomonadales</taxon>
        <taxon>Nitrosomonadaceae</taxon>
        <taxon>Nitrosomonas</taxon>
    </lineage>
</organism>
<reference evidence="2 3" key="1">
    <citation type="submission" date="2018-04" db="EMBL/GenBank/DDBJ databases">
        <title>Active sludge and wastewater microbial communities from Klosterneuburg, Austria.</title>
        <authorList>
            <person name="Wagner M."/>
        </authorList>
    </citation>
    <scope>NUCLEOTIDE SEQUENCE [LARGE SCALE GENOMIC DNA]</scope>
    <source>
        <strain evidence="2 3">Nm4</strain>
    </source>
</reference>
<gene>
    <name evidence="2" type="ORF">C8R28_100859</name>
</gene>
<dbReference type="RefSeq" id="WP_181258557.1">
    <property type="nucleotide sequence ID" value="NZ_QAOL01000008.1"/>
</dbReference>